<dbReference type="RefSeq" id="WP_377579544.1">
    <property type="nucleotide sequence ID" value="NZ_JBHTMP010000167.1"/>
</dbReference>
<sequence length="283" mass="30191">MRDVLETSSRLHQQLRQNPHLLDDLHRALARGDLTVQFHRVEVDTSGGQVSITTRQADLTGLDLDGVADRLPPPSGAPDPALGQRLHESAQRLAAVLTSQPGRYGISRITAMNGHTLQVQPGQGEAYQIDIGTIPDSDVPAMIALGGDGVHRVVFAANHLDGLDAAALDRLVARTIGHVQGEVRATTGGRLGRLLGMHGGRLNSVDALVNDPTPGRRLRPSHADIVGLAELDALARLHAGADGPQRAAIESELRTFIESRALREGMPGADVRADLARRHLSEP</sequence>
<feature type="non-terminal residue" evidence="1">
    <location>
        <position position="283"/>
    </location>
</feature>
<dbReference type="EMBL" id="JBHTMP010000167">
    <property type="protein sequence ID" value="MFD1326266.1"/>
    <property type="molecule type" value="Genomic_DNA"/>
</dbReference>
<name>A0ABW3YNS2_9ACTN</name>
<comment type="caution">
    <text evidence="1">The sequence shown here is derived from an EMBL/GenBank/DDBJ whole genome shotgun (WGS) entry which is preliminary data.</text>
</comment>
<organism evidence="1 2">
    <name type="scientific">Micromonospora sonneratiae</name>
    <dbReference type="NCBI Taxonomy" id="1184706"/>
    <lineage>
        <taxon>Bacteria</taxon>
        <taxon>Bacillati</taxon>
        <taxon>Actinomycetota</taxon>
        <taxon>Actinomycetes</taxon>
        <taxon>Micromonosporales</taxon>
        <taxon>Micromonosporaceae</taxon>
        <taxon>Micromonospora</taxon>
    </lineage>
</organism>
<proteinExistence type="predicted"/>
<protein>
    <submittedName>
        <fullName evidence="1">Uncharacterized protein</fullName>
    </submittedName>
</protein>
<reference evidence="2" key="1">
    <citation type="journal article" date="2019" name="Int. J. Syst. Evol. Microbiol.">
        <title>The Global Catalogue of Microorganisms (GCM) 10K type strain sequencing project: providing services to taxonomists for standard genome sequencing and annotation.</title>
        <authorList>
            <consortium name="The Broad Institute Genomics Platform"/>
            <consortium name="The Broad Institute Genome Sequencing Center for Infectious Disease"/>
            <person name="Wu L."/>
            <person name="Ma J."/>
        </authorList>
    </citation>
    <scope>NUCLEOTIDE SEQUENCE [LARGE SCALE GENOMIC DNA]</scope>
    <source>
        <strain evidence="2">JCM 31037</strain>
    </source>
</reference>
<evidence type="ECO:0000313" key="1">
    <source>
        <dbReference type="EMBL" id="MFD1326266.1"/>
    </source>
</evidence>
<accession>A0ABW3YNS2</accession>
<keyword evidence="2" id="KW-1185">Reference proteome</keyword>
<gene>
    <name evidence="1" type="ORF">ACFQ4H_34825</name>
</gene>
<evidence type="ECO:0000313" key="2">
    <source>
        <dbReference type="Proteomes" id="UP001597260"/>
    </source>
</evidence>
<dbReference type="Proteomes" id="UP001597260">
    <property type="component" value="Unassembled WGS sequence"/>
</dbReference>